<name>A0A538TM29_UNCEI</name>
<dbReference type="GO" id="GO:0016765">
    <property type="term" value="F:transferase activity, transferring alkyl or aryl (other than methyl) groups"/>
    <property type="evidence" value="ECO:0007669"/>
    <property type="project" value="InterPro"/>
</dbReference>
<keyword evidence="1" id="KW-0444">Lipid biosynthesis</keyword>
<evidence type="ECO:0000256" key="6">
    <source>
        <dbReference type="ARBA" id="ARBA00023209"/>
    </source>
</evidence>
<dbReference type="HAMAP" id="MF_00112">
    <property type="entry name" value="GGGP_HepGP_synthase"/>
    <property type="match status" value="1"/>
</dbReference>
<dbReference type="SUPFAM" id="SSF51395">
    <property type="entry name" value="FMN-linked oxidoreductases"/>
    <property type="match status" value="1"/>
</dbReference>
<evidence type="ECO:0000313" key="9">
    <source>
        <dbReference type="Proteomes" id="UP000317691"/>
    </source>
</evidence>
<dbReference type="GO" id="GO:0046872">
    <property type="term" value="F:metal ion binding"/>
    <property type="evidence" value="ECO:0007669"/>
    <property type="project" value="UniProtKB-KW"/>
</dbReference>
<proteinExistence type="inferred from homology"/>
<keyword evidence="5" id="KW-0443">Lipid metabolism</keyword>
<evidence type="ECO:0000256" key="7">
    <source>
        <dbReference type="ARBA" id="ARBA00023264"/>
    </source>
</evidence>
<dbReference type="InterPro" id="IPR008205">
    <property type="entry name" value="GGGP_HepGP_synthase"/>
</dbReference>
<evidence type="ECO:0000256" key="3">
    <source>
        <dbReference type="ARBA" id="ARBA00022723"/>
    </source>
</evidence>
<keyword evidence="7" id="KW-1208">Phospholipid metabolism</keyword>
<keyword evidence="3" id="KW-0479">Metal-binding</keyword>
<keyword evidence="6" id="KW-0594">Phospholipid biosynthesis</keyword>
<dbReference type="InterPro" id="IPR038597">
    <property type="entry name" value="GGGP/HepGP_synthase_sf"/>
</dbReference>
<protein>
    <submittedName>
        <fullName evidence="8">Geranylgeranylglyceryl phosphate synthase family protein</fullName>
    </submittedName>
</protein>
<dbReference type="EMBL" id="VBOZ01000017">
    <property type="protein sequence ID" value="TMQ64674.1"/>
    <property type="molecule type" value="Genomic_DNA"/>
</dbReference>
<dbReference type="AlphaFoldDB" id="A0A538TM29"/>
<dbReference type="Gene3D" id="3.20.20.390">
    <property type="entry name" value="FMN-linked oxidoreductases"/>
    <property type="match status" value="1"/>
</dbReference>
<keyword evidence="2" id="KW-0808">Transferase</keyword>
<dbReference type="NCBIfam" id="TIGR01768">
    <property type="entry name" value="GGGP-family"/>
    <property type="match status" value="1"/>
</dbReference>
<dbReference type="Proteomes" id="UP000317691">
    <property type="component" value="Unassembled WGS sequence"/>
</dbReference>
<dbReference type="Pfam" id="PF01884">
    <property type="entry name" value="PcrB"/>
    <property type="match status" value="1"/>
</dbReference>
<reference evidence="8 9" key="1">
    <citation type="journal article" date="2019" name="Nat. Microbiol.">
        <title>Mediterranean grassland soil C-N compound turnover is dependent on rainfall and depth, and is mediated by genomically divergent microorganisms.</title>
        <authorList>
            <person name="Diamond S."/>
            <person name="Andeer P.F."/>
            <person name="Li Z."/>
            <person name="Crits-Christoph A."/>
            <person name="Burstein D."/>
            <person name="Anantharaman K."/>
            <person name="Lane K.R."/>
            <person name="Thomas B.C."/>
            <person name="Pan C."/>
            <person name="Northen T.R."/>
            <person name="Banfield J.F."/>
        </authorList>
    </citation>
    <scope>NUCLEOTIDE SEQUENCE [LARGE SCALE GENOMIC DNA]</scope>
    <source>
        <strain evidence="8">WS_9</strain>
    </source>
</reference>
<evidence type="ECO:0000313" key="8">
    <source>
        <dbReference type="EMBL" id="TMQ64674.1"/>
    </source>
</evidence>
<evidence type="ECO:0000256" key="4">
    <source>
        <dbReference type="ARBA" id="ARBA00022842"/>
    </source>
</evidence>
<sequence length="255" mass="26274">MSGQGRMRDIGRSLVESAVRQGAAHLVLIDPDRVSPERATDLARECADAFVDAILIGSSTPPERDPALILGAIRRGADLPIILFPGAADQLFPGVDAVLFLSLLSGRDARYLVDEQVRGAPKLLAWGIEAIPTGYLLIGDSEESTVARATGTSPLPAEPPARVVAHAQAAACLGMAMVYLEGGSGARSHVPASLVRAVSRAVPTPVAVGGGIRHPAEAAALVAAGARFIVTGTAHERGLPVRPFTDAVHGAVVTV</sequence>
<gene>
    <name evidence="8" type="ORF">E6K79_06435</name>
</gene>
<comment type="caution">
    <text evidence="8">The sequence shown here is derived from an EMBL/GenBank/DDBJ whole genome shotgun (WGS) entry which is preliminary data.</text>
</comment>
<organism evidence="8 9">
    <name type="scientific">Eiseniibacteriota bacterium</name>
    <dbReference type="NCBI Taxonomy" id="2212470"/>
    <lineage>
        <taxon>Bacteria</taxon>
        <taxon>Candidatus Eiseniibacteriota</taxon>
    </lineage>
</organism>
<evidence type="ECO:0000256" key="1">
    <source>
        <dbReference type="ARBA" id="ARBA00022516"/>
    </source>
</evidence>
<dbReference type="GO" id="GO:0008654">
    <property type="term" value="P:phospholipid biosynthetic process"/>
    <property type="evidence" value="ECO:0007669"/>
    <property type="project" value="UniProtKB-KW"/>
</dbReference>
<evidence type="ECO:0000256" key="5">
    <source>
        <dbReference type="ARBA" id="ARBA00023098"/>
    </source>
</evidence>
<keyword evidence="4" id="KW-0460">Magnesium</keyword>
<accession>A0A538TM29</accession>
<evidence type="ECO:0000256" key="2">
    <source>
        <dbReference type="ARBA" id="ARBA00022679"/>
    </source>
</evidence>